<evidence type="ECO:0000256" key="12">
    <source>
        <dbReference type="SAM" id="Phobius"/>
    </source>
</evidence>
<keyword evidence="12" id="KW-0812">Transmembrane</keyword>
<evidence type="ECO:0000256" key="10">
    <source>
        <dbReference type="ARBA" id="ARBA00023136"/>
    </source>
</evidence>
<keyword evidence="6" id="KW-0547">Nucleotide-binding</keyword>
<dbReference type="EC" id="2.7.13.3" evidence="3"/>
<evidence type="ECO:0000256" key="4">
    <source>
        <dbReference type="ARBA" id="ARBA00022553"/>
    </source>
</evidence>
<dbReference type="SUPFAM" id="SSF55785">
    <property type="entry name" value="PYP-like sensor domain (PAS domain)"/>
    <property type="match status" value="1"/>
</dbReference>
<evidence type="ECO:0000259" key="14">
    <source>
        <dbReference type="PROSITE" id="PS50112"/>
    </source>
</evidence>
<dbReference type="Proteomes" id="UP000321523">
    <property type="component" value="Unassembled WGS sequence"/>
</dbReference>
<evidence type="ECO:0000256" key="3">
    <source>
        <dbReference type="ARBA" id="ARBA00012438"/>
    </source>
</evidence>
<dbReference type="InterPro" id="IPR000014">
    <property type="entry name" value="PAS"/>
</dbReference>
<comment type="catalytic activity">
    <reaction evidence="1">
        <text>ATP + protein L-histidine = ADP + protein N-phospho-L-histidine.</text>
        <dbReference type="EC" id="2.7.13.3"/>
    </reaction>
</comment>
<feature type="transmembrane region" description="Helical" evidence="12">
    <location>
        <begin position="21"/>
        <end position="39"/>
    </location>
</feature>
<dbReference type="Gene3D" id="3.30.565.10">
    <property type="entry name" value="Histidine kinase-like ATPase, C-terminal domain"/>
    <property type="match status" value="1"/>
</dbReference>
<dbReference type="Gene3D" id="1.10.287.130">
    <property type="match status" value="1"/>
</dbReference>
<keyword evidence="7" id="KW-0418">Kinase</keyword>
<sequence>MPAHRQRGRQRGRTGWARHTTLAVIIVGLIVSVTIFFAVREQTIAHLADNLEVQAGRTTETIQRRIRTVEDAVRAVSGLFGASGAVTPERFSGFIDHILSEGKDVDLLFWAPVPAGGAAASYTAGSRVMPGQLAALESSPDLRVLIAAAQTGRPLATAVVDGSSLGMADGRVLAVAVPTRQSRDGAVTGAAVGLAAFDTLFRRRSGDVPEAAASSLKIYDPQAPDITLYGLGADPATQPTMLAGPVIFHSKLALGDRVWIAQFQGTVLKLPPLLAFAPAGTLFGSLILTAVLAAYLNTTQRRARDVRALASSLKRANHELQRRIDEHYRTAAALGDSERKYRDIYENAVEGIFQTSPDGRMLSANPALARIYGYETPEEVLEALQDVSRHLYVDPSSRAEFVRLLEQQDIIYSFESEIVRKDGRRIWIDETARAVRDGAGRLLYYEGKVEDVTERKAAEETMRQAKEQADLANRAKTEFLANMSHELRTPLNAVIGFSEIIMEEMFGPAGRPEYVEYAHDIHDSGRLLLELINDILDMSKIEAGKKELQDSVIDIGRVMMSSVRLVHPRAQLGNVTIEVDLPPDLPAVRAEELSMKQIITNLLTNAVKFTPEGGKVLLSARIETDGWMTMTVVDTGIGIAPEDMDKALAPFGQIESSLSSKTQGTGLGLPLAQALVQLHGGTLDLESSPGSGTTATIRLPADRVSRNVA</sequence>
<dbReference type="GO" id="GO:0000155">
    <property type="term" value="F:phosphorelay sensor kinase activity"/>
    <property type="evidence" value="ECO:0007669"/>
    <property type="project" value="InterPro"/>
</dbReference>
<keyword evidence="11" id="KW-0175">Coiled coil</keyword>
<dbReference type="Gene3D" id="3.30.450.20">
    <property type="entry name" value="PAS domain"/>
    <property type="match status" value="1"/>
</dbReference>
<dbReference type="SMART" id="SM00387">
    <property type="entry name" value="HATPase_c"/>
    <property type="match status" value="1"/>
</dbReference>
<keyword evidence="5" id="KW-0808">Transferase</keyword>
<comment type="caution">
    <text evidence="16">The sequence shown here is derived from an EMBL/GenBank/DDBJ whole genome shotgun (WGS) entry which is preliminary data.</text>
</comment>
<evidence type="ECO:0000256" key="11">
    <source>
        <dbReference type="SAM" id="Coils"/>
    </source>
</evidence>
<dbReference type="InterPro" id="IPR000700">
    <property type="entry name" value="PAS-assoc_C"/>
</dbReference>
<dbReference type="InterPro" id="IPR036890">
    <property type="entry name" value="HATPase_C_sf"/>
</dbReference>
<reference evidence="16 17" key="1">
    <citation type="submission" date="2019-07" db="EMBL/GenBank/DDBJ databases">
        <title>Whole genome shotgun sequence of Skermanella aerolata NBRC 106429.</title>
        <authorList>
            <person name="Hosoyama A."/>
            <person name="Uohara A."/>
            <person name="Ohji S."/>
            <person name="Ichikawa N."/>
        </authorList>
    </citation>
    <scope>NUCLEOTIDE SEQUENCE [LARGE SCALE GENOMIC DNA]</scope>
    <source>
        <strain evidence="16 17">NBRC 106429</strain>
    </source>
</reference>
<evidence type="ECO:0000256" key="9">
    <source>
        <dbReference type="ARBA" id="ARBA00023012"/>
    </source>
</evidence>
<dbReference type="InterPro" id="IPR035965">
    <property type="entry name" value="PAS-like_dom_sf"/>
</dbReference>
<dbReference type="CDD" id="cd16922">
    <property type="entry name" value="HATPase_EvgS-ArcB-TorS-like"/>
    <property type="match status" value="1"/>
</dbReference>
<feature type="domain" description="PAC" evidence="15">
    <location>
        <begin position="412"/>
        <end position="464"/>
    </location>
</feature>
<dbReference type="InterPro" id="IPR036097">
    <property type="entry name" value="HisK_dim/P_sf"/>
</dbReference>
<keyword evidence="9" id="KW-0902">Two-component regulatory system</keyword>
<keyword evidence="10 12" id="KW-0472">Membrane</keyword>
<dbReference type="InterPro" id="IPR004358">
    <property type="entry name" value="Sig_transdc_His_kin-like_C"/>
</dbReference>
<evidence type="ECO:0000256" key="8">
    <source>
        <dbReference type="ARBA" id="ARBA00022840"/>
    </source>
</evidence>
<dbReference type="CDD" id="cd00082">
    <property type="entry name" value="HisKA"/>
    <property type="match status" value="1"/>
</dbReference>
<dbReference type="PROSITE" id="PS50113">
    <property type="entry name" value="PAC"/>
    <property type="match status" value="1"/>
</dbReference>
<protein>
    <recommendedName>
        <fullName evidence="3">histidine kinase</fullName>
        <ecNumber evidence="3">2.7.13.3</ecNumber>
    </recommendedName>
</protein>
<dbReference type="GO" id="GO:0009927">
    <property type="term" value="F:histidine phosphotransfer kinase activity"/>
    <property type="evidence" value="ECO:0007669"/>
    <property type="project" value="TreeGrafter"/>
</dbReference>
<keyword evidence="12" id="KW-1133">Transmembrane helix</keyword>
<dbReference type="InterPro" id="IPR001610">
    <property type="entry name" value="PAC"/>
</dbReference>
<keyword evidence="4" id="KW-0597">Phosphoprotein</keyword>
<dbReference type="PROSITE" id="PS50112">
    <property type="entry name" value="PAS"/>
    <property type="match status" value="1"/>
</dbReference>
<feature type="coiled-coil region" evidence="11">
    <location>
        <begin position="303"/>
        <end position="330"/>
    </location>
</feature>
<dbReference type="SMART" id="SM00388">
    <property type="entry name" value="HisKA"/>
    <property type="match status" value="1"/>
</dbReference>
<dbReference type="InterPro" id="IPR005467">
    <property type="entry name" value="His_kinase_dom"/>
</dbReference>
<comment type="subcellular location">
    <subcellularLocation>
        <location evidence="2">Membrane</location>
    </subcellularLocation>
</comment>
<dbReference type="EMBL" id="BJYZ01000012">
    <property type="protein sequence ID" value="GEO38654.1"/>
    <property type="molecule type" value="Genomic_DNA"/>
</dbReference>
<dbReference type="InterPro" id="IPR003594">
    <property type="entry name" value="HATPase_dom"/>
</dbReference>
<dbReference type="InterPro" id="IPR003661">
    <property type="entry name" value="HisK_dim/P_dom"/>
</dbReference>
<dbReference type="Pfam" id="PF02518">
    <property type="entry name" value="HATPase_c"/>
    <property type="match status" value="1"/>
</dbReference>
<evidence type="ECO:0000256" key="2">
    <source>
        <dbReference type="ARBA" id="ARBA00004370"/>
    </source>
</evidence>
<keyword evidence="17" id="KW-1185">Reference proteome</keyword>
<dbReference type="PANTHER" id="PTHR43047">
    <property type="entry name" value="TWO-COMPONENT HISTIDINE PROTEIN KINASE"/>
    <property type="match status" value="1"/>
</dbReference>
<dbReference type="GO" id="GO:0005886">
    <property type="term" value="C:plasma membrane"/>
    <property type="evidence" value="ECO:0007669"/>
    <property type="project" value="TreeGrafter"/>
</dbReference>
<evidence type="ECO:0000313" key="16">
    <source>
        <dbReference type="EMBL" id="GEO38654.1"/>
    </source>
</evidence>
<feature type="coiled-coil region" evidence="11">
    <location>
        <begin position="448"/>
        <end position="478"/>
    </location>
</feature>
<dbReference type="SUPFAM" id="SSF47384">
    <property type="entry name" value="Homodimeric domain of signal transducing histidine kinase"/>
    <property type="match status" value="1"/>
</dbReference>
<evidence type="ECO:0000256" key="7">
    <source>
        <dbReference type="ARBA" id="ARBA00022777"/>
    </source>
</evidence>
<feature type="transmembrane region" description="Helical" evidence="12">
    <location>
        <begin position="273"/>
        <end position="296"/>
    </location>
</feature>
<dbReference type="PANTHER" id="PTHR43047:SF72">
    <property type="entry name" value="OSMOSENSING HISTIDINE PROTEIN KINASE SLN1"/>
    <property type="match status" value="1"/>
</dbReference>
<dbReference type="GO" id="GO:0005524">
    <property type="term" value="F:ATP binding"/>
    <property type="evidence" value="ECO:0007669"/>
    <property type="project" value="UniProtKB-KW"/>
</dbReference>
<proteinExistence type="predicted"/>
<keyword evidence="8" id="KW-0067">ATP-binding</keyword>
<dbReference type="AlphaFoldDB" id="A0A512DQB4"/>
<organism evidence="16 17">
    <name type="scientific">Skermanella aerolata</name>
    <dbReference type="NCBI Taxonomy" id="393310"/>
    <lineage>
        <taxon>Bacteria</taxon>
        <taxon>Pseudomonadati</taxon>
        <taxon>Pseudomonadota</taxon>
        <taxon>Alphaproteobacteria</taxon>
        <taxon>Rhodospirillales</taxon>
        <taxon>Azospirillaceae</taxon>
        <taxon>Skermanella</taxon>
    </lineage>
</organism>
<evidence type="ECO:0000259" key="15">
    <source>
        <dbReference type="PROSITE" id="PS50113"/>
    </source>
</evidence>
<feature type="domain" description="PAS" evidence="14">
    <location>
        <begin position="337"/>
        <end position="407"/>
    </location>
</feature>
<dbReference type="Pfam" id="PF00512">
    <property type="entry name" value="HisKA"/>
    <property type="match status" value="1"/>
</dbReference>
<dbReference type="SMART" id="SM00091">
    <property type="entry name" value="PAS"/>
    <property type="match status" value="1"/>
</dbReference>
<accession>A0A512DQB4</accession>
<gene>
    <name evidence="16" type="ORF">SAE02_28020</name>
</gene>
<evidence type="ECO:0000256" key="5">
    <source>
        <dbReference type="ARBA" id="ARBA00022679"/>
    </source>
</evidence>
<dbReference type="Pfam" id="PF13426">
    <property type="entry name" value="PAS_9"/>
    <property type="match status" value="1"/>
</dbReference>
<dbReference type="RefSeq" id="WP_052831754.1">
    <property type="nucleotide sequence ID" value="NZ_BJYZ01000012.1"/>
</dbReference>
<name>A0A512DQB4_9PROT</name>
<evidence type="ECO:0000256" key="1">
    <source>
        <dbReference type="ARBA" id="ARBA00000085"/>
    </source>
</evidence>
<dbReference type="CDD" id="cd00130">
    <property type="entry name" value="PAS"/>
    <property type="match status" value="1"/>
</dbReference>
<evidence type="ECO:0000256" key="6">
    <source>
        <dbReference type="ARBA" id="ARBA00022741"/>
    </source>
</evidence>
<evidence type="ECO:0000259" key="13">
    <source>
        <dbReference type="PROSITE" id="PS50109"/>
    </source>
</evidence>
<feature type="domain" description="Histidine kinase" evidence="13">
    <location>
        <begin position="482"/>
        <end position="703"/>
    </location>
</feature>
<dbReference type="SUPFAM" id="SSF55874">
    <property type="entry name" value="ATPase domain of HSP90 chaperone/DNA topoisomerase II/histidine kinase"/>
    <property type="match status" value="1"/>
</dbReference>
<dbReference type="FunFam" id="1.10.287.130:FF:000038">
    <property type="entry name" value="Sensory transduction histidine kinase"/>
    <property type="match status" value="1"/>
</dbReference>
<dbReference type="SMART" id="SM00086">
    <property type="entry name" value="PAC"/>
    <property type="match status" value="1"/>
</dbReference>
<dbReference type="PROSITE" id="PS50109">
    <property type="entry name" value="HIS_KIN"/>
    <property type="match status" value="1"/>
</dbReference>
<evidence type="ECO:0000313" key="17">
    <source>
        <dbReference type="Proteomes" id="UP000321523"/>
    </source>
</evidence>
<dbReference type="NCBIfam" id="TIGR00229">
    <property type="entry name" value="sensory_box"/>
    <property type="match status" value="1"/>
</dbReference>
<dbReference type="PRINTS" id="PR00344">
    <property type="entry name" value="BCTRLSENSOR"/>
</dbReference>